<dbReference type="SUPFAM" id="SSF48371">
    <property type="entry name" value="ARM repeat"/>
    <property type="match status" value="1"/>
</dbReference>
<dbReference type="GO" id="GO:0009277">
    <property type="term" value="C:fungal-type cell wall"/>
    <property type="evidence" value="ECO:0007669"/>
    <property type="project" value="EnsemblFungi"/>
</dbReference>
<gene>
    <name evidence="9" type="ordered locus">Ecym_7153</name>
</gene>
<feature type="compositionally biased region" description="Low complexity" evidence="6">
    <location>
        <begin position="976"/>
        <end position="990"/>
    </location>
</feature>
<accession>G8JVY6</accession>
<feature type="repeat" description="Pumilio" evidence="5">
    <location>
        <begin position="631"/>
        <end position="666"/>
    </location>
</feature>
<feature type="compositionally biased region" description="Polar residues" evidence="6">
    <location>
        <begin position="948"/>
        <end position="975"/>
    </location>
</feature>
<evidence type="ECO:0000259" key="8">
    <source>
        <dbReference type="PROSITE" id="PS50303"/>
    </source>
</evidence>
<dbReference type="GeneID" id="11469425"/>
<dbReference type="InterPro" id="IPR035979">
    <property type="entry name" value="RBD_domain_sf"/>
</dbReference>
<feature type="repeat" description="Pumilio" evidence="5">
    <location>
        <begin position="815"/>
        <end position="851"/>
    </location>
</feature>
<keyword evidence="3 4" id="KW-0694">RNA-binding</keyword>
<organism evidence="9 10">
    <name type="scientific">Eremothecium cymbalariae (strain CBS 270.75 / DBVPG 7215 / KCTC 17166 / NRRL Y-17582)</name>
    <name type="common">Yeast</name>
    <dbReference type="NCBI Taxonomy" id="931890"/>
    <lineage>
        <taxon>Eukaryota</taxon>
        <taxon>Fungi</taxon>
        <taxon>Dikarya</taxon>
        <taxon>Ascomycota</taxon>
        <taxon>Saccharomycotina</taxon>
        <taxon>Saccharomycetes</taxon>
        <taxon>Saccharomycetales</taxon>
        <taxon>Saccharomycetaceae</taxon>
        <taxon>Eremothecium</taxon>
    </lineage>
</organism>
<dbReference type="GO" id="GO:0000288">
    <property type="term" value="P:nuclear-transcribed mRNA catabolic process, deadenylation-dependent decay"/>
    <property type="evidence" value="ECO:0007669"/>
    <property type="project" value="EnsemblFungi"/>
</dbReference>
<dbReference type="Pfam" id="PF00806">
    <property type="entry name" value="PUF"/>
    <property type="match status" value="3"/>
</dbReference>
<evidence type="ECO:0000259" key="7">
    <source>
        <dbReference type="PROSITE" id="PS50102"/>
    </source>
</evidence>
<feature type="compositionally biased region" description="Polar residues" evidence="6">
    <location>
        <begin position="306"/>
        <end position="315"/>
    </location>
</feature>
<feature type="region of interest" description="Disordered" evidence="6">
    <location>
        <begin position="293"/>
        <end position="315"/>
    </location>
</feature>
<dbReference type="InterPro" id="IPR012677">
    <property type="entry name" value="Nucleotide-bd_a/b_plait_sf"/>
</dbReference>
<dbReference type="GO" id="GO:0032473">
    <property type="term" value="C:cytoplasmic side of mitochondrial outer membrane"/>
    <property type="evidence" value="ECO:0007669"/>
    <property type="project" value="EnsemblFungi"/>
</dbReference>
<keyword evidence="1" id="KW-0597">Phosphoprotein</keyword>
<dbReference type="Proteomes" id="UP000006790">
    <property type="component" value="Chromosome 7"/>
</dbReference>
<feature type="region of interest" description="Disordered" evidence="6">
    <location>
        <begin position="925"/>
        <end position="991"/>
    </location>
</feature>
<dbReference type="STRING" id="931890.G8JVY6"/>
<dbReference type="Pfam" id="PF00076">
    <property type="entry name" value="RRM_1"/>
    <property type="match status" value="1"/>
</dbReference>
<evidence type="ECO:0000313" key="9">
    <source>
        <dbReference type="EMBL" id="AET41001.1"/>
    </source>
</evidence>
<dbReference type="PROSITE" id="PS50302">
    <property type="entry name" value="PUM"/>
    <property type="match status" value="2"/>
</dbReference>
<feature type="compositionally biased region" description="Low complexity" evidence="6">
    <location>
        <begin position="502"/>
        <end position="516"/>
    </location>
</feature>
<feature type="region of interest" description="Disordered" evidence="6">
    <location>
        <begin position="251"/>
        <end position="274"/>
    </location>
</feature>
<evidence type="ECO:0008006" key="11">
    <source>
        <dbReference type="Google" id="ProtNLM"/>
    </source>
</evidence>
<dbReference type="Gene3D" id="3.30.70.330">
    <property type="match status" value="1"/>
</dbReference>
<feature type="region of interest" description="Disordered" evidence="6">
    <location>
        <begin position="498"/>
        <end position="546"/>
    </location>
</feature>
<dbReference type="InterPro" id="IPR033133">
    <property type="entry name" value="PUM-HD"/>
</dbReference>
<dbReference type="GO" id="GO:0051654">
    <property type="term" value="P:establishment of mitochondrion localization"/>
    <property type="evidence" value="ECO:0007669"/>
    <property type="project" value="EnsemblFungi"/>
</dbReference>
<dbReference type="PANTHER" id="PTHR47093">
    <property type="entry name" value="PROTEIN JSN1-RELATED"/>
    <property type="match status" value="1"/>
</dbReference>
<dbReference type="OMA" id="TWACQKI"/>
<feature type="domain" description="PUM-HD" evidence="8">
    <location>
        <begin position="567"/>
        <end position="925"/>
    </location>
</feature>
<dbReference type="SUPFAM" id="SSF54928">
    <property type="entry name" value="RNA-binding domain, RBD"/>
    <property type="match status" value="1"/>
</dbReference>
<dbReference type="InterPro" id="IPR011989">
    <property type="entry name" value="ARM-like"/>
</dbReference>
<dbReference type="InterPro" id="IPR000504">
    <property type="entry name" value="RRM_dom"/>
</dbReference>
<dbReference type="RefSeq" id="XP_003647818.1">
    <property type="nucleotide sequence ID" value="XM_003647770.1"/>
</dbReference>
<dbReference type="FunFam" id="3.30.70.330:FF:000617">
    <property type="entry name" value="Puf family protein"/>
    <property type="match status" value="1"/>
</dbReference>
<evidence type="ECO:0000256" key="3">
    <source>
        <dbReference type="ARBA" id="ARBA00022884"/>
    </source>
</evidence>
<dbReference type="FunCoup" id="G8JVY6">
    <property type="interactions" value="69"/>
</dbReference>
<proteinExistence type="predicted"/>
<sequence length="1060" mass="115516">MVDKGNRKGTSNSSSGSGSSPGSKSHTRPSLSKIPEVIDPGITVPIYEEDIVDDQEQISLEEQPQKLGSYRAKAGRFSNTLSNLLPSISAKLHHNRKGAGGTGKNVVSVVDSEPLTEQHSTSVEMTGSITPPHDLQNVISLPDSTYGITQPRNSNESYTYGNNGYNGHLQPTTSNGISRTRNNTVSSQITSLSSIAAAPIATSNSGNIWTNSTASPADTINNMVSTQFNPIPLPDFPQPNFYDVLAQQPQQLQQSQTTTSLSVPHGSGNFWDKRTRSQSNASSIYADAQLFDPSGVQPAAQPGRSRASTFASTTQPPSIVNNSILPSGPIIQDEVDPRSLNWVSTDPAVPTINQISHLLPSNTISISNVYPLQQQQPHLSNAVNLTSASLATLCLNFGKVLSARTMKTVNMAIVEFDTVDAAVRAKDALNGKEVSLVGAPSAIHFAKVLPMHQQVNVIPPMPSNSNGLQSLLQEQLFSGAVTFQQQNGIAIPVFNSNGLNAQQQQPPSHQSQGQTQVSNHPNATHSLSSLSHTQPDKEHCPFPLPPTDIKEQVSLLEDLIKSFKIEHDDSKIKHIISNALAYHGTGDTTDFGPLPEPLPHREFDAPKLRELRKLIDADNITDLEIEQLSIAMLDELPELSSDYLGNTIVQKLFEHSSTIVKDIMLRRTSKYLTSMGVHKNGTWACQKMTTMADTPRQMDMVARGVYKYCTPLFNDQFGNYVIQCVLKFGFPWNNFIFESIVSNFCTIVQNRYGARAVRACLEAHDIITQEQLLVLSGMILLYAEYLATDSNGALLVTWFLDTSSLLNRHSILTEKLLPHIVELCCDRLASLTILKILNFRSDENAKKIILDTVFGSSEDAKPPPQILYQILSDTNYGSTFVYKVLSTPLLEGDVRNHVIQQVRLVLSEHSGPQHRRLMEEVGFAATNNGSSSGTNNATPSKHRPTLSHVFTDNSGHMRTVSVSSNRSTGSIPRTLTSSQSQSTSTAQPSSNGTLCCYNYPGTFPGNSGSYSMGTEDLTSQFDMLTLNNNTQISLPLLSMNNQMNGSTNNSYANTNGTFGY</sequence>
<dbReference type="FunFam" id="1.25.10.10:FF:000167">
    <property type="entry name" value="RNA binding protein Jsn1"/>
    <property type="match status" value="1"/>
</dbReference>
<dbReference type="InterPro" id="IPR001313">
    <property type="entry name" value="Pumilio_RNA-bd_rpt"/>
</dbReference>
<dbReference type="AlphaFoldDB" id="G8JVY6"/>
<dbReference type="SMART" id="SM00025">
    <property type="entry name" value="Pumilio"/>
    <property type="match status" value="6"/>
</dbReference>
<feature type="compositionally biased region" description="Low complexity" evidence="6">
    <location>
        <begin position="251"/>
        <end position="262"/>
    </location>
</feature>
<evidence type="ECO:0000256" key="2">
    <source>
        <dbReference type="ARBA" id="ARBA00022737"/>
    </source>
</evidence>
<reference evidence="10" key="1">
    <citation type="journal article" date="2012" name="G3 (Bethesda)">
        <title>Pichia sorbitophila, an interspecies yeast hybrid reveals early steps of genome resolution following polyploidization.</title>
        <authorList>
            <person name="Leh Louis V."/>
            <person name="Despons L."/>
            <person name="Friedrich A."/>
            <person name="Martin T."/>
            <person name="Durrens P."/>
            <person name="Casaregola S."/>
            <person name="Neuveglise C."/>
            <person name="Fairhead C."/>
            <person name="Marck C."/>
            <person name="Cruz J.A."/>
            <person name="Straub M.L."/>
            <person name="Kugler V."/>
            <person name="Sacerdot C."/>
            <person name="Uzunov Z."/>
            <person name="Thierry A."/>
            <person name="Weiss S."/>
            <person name="Bleykasten C."/>
            <person name="De Montigny J."/>
            <person name="Jacques N."/>
            <person name="Jung P."/>
            <person name="Lemaire M."/>
            <person name="Mallet S."/>
            <person name="Morel G."/>
            <person name="Richard G.F."/>
            <person name="Sarkar A."/>
            <person name="Savel G."/>
            <person name="Schacherer J."/>
            <person name="Seret M.L."/>
            <person name="Talla E."/>
            <person name="Samson G."/>
            <person name="Jubin C."/>
            <person name="Poulain J."/>
            <person name="Vacherie B."/>
            <person name="Barbe V."/>
            <person name="Pelletier E."/>
            <person name="Sherman D.J."/>
            <person name="Westhof E."/>
            <person name="Weissenbach J."/>
            <person name="Baret P.V."/>
            <person name="Wincker P."/>
            <person name="Gaillardin C."/>
            <person name="Dujon B."/>
            <person name="Souciet J.L."/>
        </authorList>
    </citation>
    <scope>NUCLEOTIDE SEQUENCE [LARGE SCALE GENOMIC DNA]</scope>
    <source>
        <strain evidence="10">CBS 270.75 / DBVPG 7215 / KCTC 17166 / NRRL Y-17582</strain>
    </source>
</reference>
<dbReference type="GO" id="GO:0003729">
    <property type="term" value="F:mRNA binding"/>
    <property type="evidence" value="ECO:0007669"/>
    <property type="project" value="EnsemblFungi"/>
</dbReference>
<dbReference type="GO" id="GO:0031503">
    <property type="term" value="P:protein-containing complex localization"/>
    <property type="evidence" value="ECO:0007669"/>
    <property type="project" value="EnsemblFungi"/>
</dbReference>
<dbReference type="InterPro" id="IPR016024">
    <property type="entry name" value="ARM-type_fold"/>
</dbReference>
<dbReference type="InParanoid" id="G8JVY6"/>
<dbReference type="KEGG" id="erc:Ecym_7153"/>
<feature type="region of interest" description="Disordered" evidence="6">
    <location>
        <begin position="1"/>
        <end position="37"/>
    </location>
</feature>
<evidence type="ECO:0000256" key="5">
    <source>
        <dbReference type="PROSITE-ProRule" id="PRU00317"/>
    </source>
</evidence>
<feature type="domain" description="RRM" evidence="7">
    <location>
        <begin position="362"/>
        <end position="448"/>
    </location>
</feature>
<dbReference type="EMBL" id="CP002503">
    <property type="protein sequence ID" value="AET41001.1"/>
    <property type="molecule type" value="Genomic_DNA"/>
</dbReference>
<evidence type="ECO:0000256" key="1">
    <source>
        <dbReference type="ARBA" id="ARBA00022553"/>
    </source>
</evidence>
<keyword evidence="2" id="KW-0677">Repeat</keyword>
<keyword evidence="10" id="KW-1185">Reference proteome</keyword>
<dbReference type="HOGENOM" id="CLU_009728_0_0_1"/>
<name>G8JVY6_ERECY</name>
<dbReference type="OrthoDB" id="2017782at2759"/>
<dbReference type="PROSITE" id="PS50303">
    <property type="entry name" value="PUM_HD"/>
    <property type="match status" value="1"/>
</dbReference>
<evidence type="ECO:0000256" key="4">
    <source>
        <dbReference type="PROSITE-ProRule" id="PRU00176"/>
    </source>
</evidence>
<feature type="compositionally biased region" description="Polar residues" evidence="6">
    <location>
        <begin position="517"/>
        <end position="533"/>
    </location>
</feature>
<feature type="compositionally biased region" description="Low complexity" evidence="6">
    <location>
        <begin position="8"/>
        <end position="24"/>
    </location>
</feature>
<dbReference type="InterPro" id="IPR052645">
    <property type="entry name" value="Pumilio_domain_protein"/>
</dbReference>
<dbReference type="PANTHER" id="PTHR47093:SF1">
    <property type="entry name" value="PROTEIN JSN1-RELATED"/>
    <property type="match status" value="1"/>
</dbReference>
<dbReference type="PROSITE" id="PS50102">
    <property type="entry name" value="RRM"/>
    <property type="match status" value="1"/>
</dbReference>
<evidence type="ECO:0000256" key="6">
    <source>
        <dbReference type="SAM" id="MobiDB-lite"/>
    </source>
</evidence>
<dbReference type="Gene3D" id="1.25.10.10">
    <property type="entry name" value="Leucine-rich Repeat Variant"/>
    <property type="match status" value="1"/>
</dbReference>
<protein>
    <recommendedName>
        <fullName evidence="11">PUM-HD domain-containing protein</fullName>
    </recommendedName>
</protein>
<dbReference type="eggNOG" id="KOG4574">
    <property type="taxonomic scope" value="Eukaryota"/>
</dbReference>
<evidence type="ECO:0000313" key="10">
    <source>
        <dbReference type="Proteomes" id="UP000006790"/>
    </source>
</evidence>
<feature type="compositionally biased region" description="Low complexity" evidence="6">
    <location>
        <begin position="925"/>
        <end position="938"/>
    </location>
</feature>